<proteinExistence type="predicted"/>
<reference evidence="1" key="1">
    <citation type="submission" date="2014-09" db="EMBL/GenBank/DDBJ databases">
        <authorList>
            <person name="Magalhaes I.L.F."/>
            <person name="Oliveira U."/>
            <person name="Santos F.R."/>
            <person name="Vidigal T.H.D.A."/>
            <person name="Brescovit A.D."/>
            <person name="Santos A.J."/>
        </authorList>
    </citation>
    <scope>NUCLEOTIDE SEQUENCE</scope>
    <source>
        <tissue evidence="1">Shoot tissue taken approximately 20 cm above the soil surface</tissue>
    </source>
</reference>
<dbReference type="AlphaFoldDB" id="A0A0A8ZV42"/>
<accession>A0A0A8ZV42</accession>
<name>A0A0A8ZV42_ARUDO</name>
<reference evidence="1" key="2">
    <citation type="journal article" date="2015" name="Data Brief">
        <title>Shoot transcriptome of the giant reed, Arundo donax.</title>
        <authorList>
            <person name="Barrero R.A."/>
            <person name="Guerrero F.D."/>
            <person name="Moolhuijzen P."/>
            <person name="Goolsby J.A."/>
            <person name="Tidwell J."/>
            <person name="Bellgard S.E."/>
            <person name="Bellgard M.I."/>
        </authorList>
    </citation>
    <scope>NUCLEOTIDE SEQUENCE</scope>
    <source>
        <tissue evidence="1">Shoot tissue taken approximately 20 cm above the soil surface</tissue>
    </source>
</reference>
<protein>
    <submittedName>
        <fullName evidence="1">Uncharacterized protein</fullName>
    </submittedName>
</protein>
<evidence type="ECO:0000313" key="1">
    <source>
        <dbReference type="EMBL" id="JAD42661.1"/>
    </source>
</evidence>
<sequence>MIIHIFVNRWDRQIGNCWVHSFFFNLAPAQ</sequence>
<dbReference type="EMBL" id="GBRH01255234">
    <property type="protein sequence ID" value="JAD42661.1"/>
    <property type="molecule type" value="Transcribed_RNA"/>
</dbReference>
<organism evidence="1">
    <name type="scientific">Arundo donax</name>
    <name type="common">Giant reed</name>
    <name type="synonym">Donax arundinaceus</name>
    <dbReference type="NCBI Taxonomy" id="35708"/>
    <lineage>
        <taxon>Eukaryota</taxon>
        <taxon>Viridiplantae</taxon>
        <taxon>Streptophyta</taxon>
        <taxon>Embryophyta</taxon>
        <taxon>Tracheophyta</taxon>
        <taxon>Spermatophyta</taxon>
        <taxon>Magnoliopsida</taxon>
        <taxon>Liliopsida</taxon>
        <taxon>Poales</taxon>
        <taxon>Poaceae</taxon>
        <taxon>PACMAD clade</taxon>
        <taxon>Arundinoideae</taxon>
        <taxon>Arundineae</taxon>
        <taxon>Arundo</taxon>
    </lineage>
</organism>